<reference evidence="2 3" key="1">
    <citation type="submission" date="2024-06" db="EMBL/GenBank/DDBJ databases">
        <title>Genomic Encyclopedia of Type Strains, Phase IV (KMG-IV): sequencing the most valuable type-strain genomes for metagenomic binning, comparative biology and taxonomic classification.</title>
        <authorList>
            <person name="Goeker M."/>
        </authorList>
    </citation>
    <scope>NUCLEOTIDE SEQUENCE [LARGE SCALE GENOMIC DNA]</scope>
    <source>
        <strain evidence="2 3">DSM 21460</strain>
    </source>
</reference>
<evidence type="ECO:0000256" key="1">
    <source>
        <dbReference type="SAM" id="Phobius"/>
    </source>
</evidence>
<dbReference type="PROSITE" id="PS00409">
    <property type="entry name" value="PROKAR_NTER_METHYL"/>
    <property type="match status" value="1"/>
</dbReference>
<keyword evidence="1" id="KW-0812">Transmembrane</keyword>
<comment type="caution">
    <text evidence="2">The sequence shown here is derived from an EMBL/GenBank/DDBJ whole genome shotgun (WGS) entry which is preliminary data.</text>
</comment>
<sequence length="170" mass="20044">MIKKYNSKYICGMRGYSLIELILGVSLSIIIMSILLSVLNITQKSLNITYKQNLTDTKIISAIEYIKDEIRSCHYYIENNGKYYFVVDEGNNYRYINFVKNGRDIKRKVSNQKTLVKNKEIYFEGNNILLENCDDFNIEITDNLVRISIRFKNQSFDETLAMRAKKYEKK</sequence>
<keyword evidence="1" id="KW-0472">Membrane</keyword>
<keyword evidence="3" id="KW-1185">Reference proteome</keyword>
<proteinExistence type="predicted"/>
<protein>
    <submittedName>
        <fullName evidence="2">Competence protein ComGF</fullName>
    </submittedName>
</protein>
<name>A0ABV2J6V1_9FIRM</name>
<keyword evidence="1" id="KW-1133">Transmembrane helix</keyword>
<feature type="transmembrane region" description="Helical" evidence="1">
    <location>
        <begin position="21"/>
        <end position="41"/>
    </location>
</feature>
<gene>
    <name evidence="2" type="ORF">ABID14_000083</name>
</gene>
<dbReference type="RefSeq" id="WP_354366473.1">
    <property type="nucleotide sequence ID" value="NZ_JBEPMA010000001.1"/>
</dbReference>
<organism evidence="2 3">
    <name type="scientific">Peptoniphilus olsenii</name>
    <dbReference type="NCBI Taxonomy" id="411570"/>
    <lineage>
        <taxon>Bacteria</taxon>
        <taxon>Bacillati</taxon>
        <taxon>Bacillota</taxon>
        <taxon>Tissierellia</taxon>
        <taxon>Tissierellales</taxon>
        <taxon>Peptoniphilaceae</taxon>
        <taxon>Peptoniphilus</taxon>
    </lineage>
</organism>
<evidence type="ECO:0000313" key="3">
    <source>
        <dbReference type="Proteomes" id="UP001549162"/>
    </source>
</evidence>
<accession>A0ABV2J6V1</accession>
<dbReference type="InterPro" id="IPR012902">
    <property type="entry name" value="N_methyl_site"/>
</dbReference>
<evidence type="ECO:0000313" key="2">
    <source>
        <dbReference type="EMBL" id="MET3616463.1"/>
    </source>
</evidence>
<dbReference type="EMBL" id="JBEPMA010000001">
    <property type="protein sequence ID" value="MET3616463.1"/>
    <property type="molecule type" value="Genomic_DNA"/>
</dbReference>
<dbReference type="Proteomes" id="UP001549162">
    <property type="component" value="Unassembled WGS sequence"/>
</dbReference>